<evidence type="ECO:0000256" key="1">
    <source>
        <dbReference type="ARBA" id="ARBA00022614"/>
    </source>
</evidence>
<dbReference type="EMBL" id="DUZY01000006">
    <property type="protein sequence ID" value="DAD43415.1"/>
    <property type="molecule type" value="Genomic_DNA"/>
</dbReference>
<evidence type="ECO:0000256" key="4">
    <source>
        <dbReference type="SAM" id="SignalP"/>
    </source>
</evidence>
<name>A0A822ZIX4_NELNU</name>
<feature type="chain" id="PRO_5032944367" description="Leucine-rich repeat-containing N-terminal plant-type domain-containing protein" evidence="4">
    <location>
        <begin position="24"/>
        <end position="143"/>
    </location>
</feature>
<proteinExistence type="predicted"/>
<keyword evidence="3" id="KW-0677">Repeat</keyword>
<accession>A0A822ZIX4</accession>
<evidence type="ECO:0000313" key="7">
    <source>
        <dbReference type="Proteomes" id="UP000607653"/>
    </source>
</evidence>
<gene>
    <name evidence="6" type="ORF">HUJ06_001645</name>
</gene>
<evidence type="ECO:0000259" key="5">
    <source>
        <dbReference type="Pfam" id="PF08263"/>
    </source>
</evidence>
<protein>
    <recommendedName>
        <fullName evidence="5">Leucine-rich repeat-containing N-terminal plant-type domain-containing protein</fullName>
    </recommendedName>
</protein>
<keyword evidence="2 4" id="KW-0732">Signal</keyword>
<reference evidence="6 7" key="1">
    <citation type="journal article" date="2020" name="Mol. Biol. Evol.">
        <title>Distinct Expression and Methylation Patterns for Genes with Different Fates following a Single Whole-Genome Duplication in Flowering Plants.</title>
        <authorList>
            <person name="Shi T."/>
            <person name="Rahmani R.S."/>
            <person name="Gugger P.F."/>
            <person name="Wang M."/>
            <person name="Li H."/>
            <person name="Zhang Y."/>
            <person name="Li Z."/>
            <person name="Wang Q."/>
            <person name="Van de Peer Y."/>
            <person name="Marchal K."/>
            <person name="Chen J."/>
        </authorList>
    </citation>
    <scope>NUCLEOTIDE SEQUENCE [LARGE SCALE GENOMIC DNA]</scope>
    <source>
        <tissue evidence="6">Leaf</tissue>
    </source>
</reference>
<dbReference type="Gene3D" id="3.80.10.10">
    <property type="entry name" value="Ribonuclease Inhibitor"/>
    <property type="match status" value="1"/>
</dbReference>
<dbReference type="InterPro" id="IPR032675">
    <property type="entry name" value="LRR_dom_sf"/>
</dbReference>
<dbReference type="PANTHER" id="PTHR48060:SF21">
    <property type="entry name" value="L DOMAIN-LIKE PROTEIN"/>
    <property type="match status" value="1"/>
</dbReference>
<dbReference type="Pfam" id="PF08263">
    <property type="entry name" value="LRRNT_2"/>
    <property type="match status" value="1"/>
</dbReference>
<evidence type="ECO:0000256" key="3">
    <source>
        <dbReference type="ARBA" id="ARBA00022737"/>
    </source>
</evidence>
<organism evidence="6 7">
    <name type="scientific">Nelumbo nucifera</name>
    <name type="common">Sacred lotus</name>
    <dbReference type="NCBI Taxonomy" id="4432"/>
    <lineage>
        <taxon>Eukaryota</taxon>
        <taxon>Viridiplantae</taxon>
        <taxon>Streptophyta</taxon>
        <taxon>Embryophyta</taxon>
        <taxon>Tracheophyta</taxon>
        <taxon>Spermatophyta</taxon>
        <taxon>Magnoliopsida</taxon>
        <taxon>Proteales</taxon>
        <taxon>Nelumbonaceae</taxon>
        <taxon>Nelumbo</taxon>
    </lineage>
</organism>
<feature type="domain" description="Leucine-rich repeat-containing N-terminal plant-type" evidence="5">
    <location>
        <begin position="31"/>
        <end position="68"/>
    </location>
</feature>
<keyword evidence="7" id="KW-1185">Reference proteome</keyword>
<dbReference type="SUPFAM" id="SSF52058">
    <property type="entry name" value="L domain-like"/>
    <property type="match status" value="1"/>
</dbReference>
<evidence type="ECO:0000313" key="6">
    <source>
        <dbReference type="EMBL" id="DAD43415.1"/>
    </source>
</evidence>
<keyword evidence="1" id="KW-0433">Leucine-rich repeat</keyword>
<feature type="signal peptide" evidence="4">
    <location>
        <begin position="1"/>
        <end position="23"/>
    </location>
</feature>
<dbReference type="AlphaFoldDB" id="A0A822ZIX4"/>
<sequence>MQFHLLLFLLLILLYLLNNHCIAGRPLRIPEYYALLSIKIAISDNPQASLPNWNLSTSYCTYTVVSCDSFNRVVSLDLSNMNLFNILSPNAGHLRNLINLTAATNFFLGRIPSKISYISDLHLLNLSDNVFNGNFPFEFSRLK</sequence>
<dbReference type="InterPro" id="IPR053211">
    <property type="entry name" value="DNA_repair-toleration"/>
</dbReference>
<comment type="caution">
    <text evidence="6">The sequence shown here is derived from an EMBL/GenBank/DDBJ whole genome shotgun (WGS) entry which is preliminary data.</text>
</comment>
<dbReference type="InterPro" id="IPR013210">
    <property type="entry name" value="LRR_N_plant-typ"/>
</dbReference>
<dbReference type="PANTHER" id="PTHR48060">
    <property type="entry name" value="DNA DAMAGE-REPAIR/TOLERATION PROTEIN DRT100"/>
    <property type="match status" value="1"/>
</dbReference>
<evidence type="ECO:0000256" key="2">
    <source>
        <dbReference type="ARBA" id="ARBA00022729"/>
    </source>
</evidence>
<dbReference type="Proteomes" id="UP000607653">
    <property type="component" value="Unassembled WGS sequence"/>
</dbReference>